<evidence type="ECO:0000313" key="8">
    <source>
        <dbReference type="Proteomes" id="UP000663828"/>
    </source>
</evidence>
<feature type="compositionally biased region" description="Basic and acidic residues" evidence="2">
    <location>
        <begin position="83"/>
        <end position="92"/>
    </location>
</feature>
<dbReference type="InterPro" id="IPR025476">
    <property type="entry name" value="Helitron_helicase-like"/>
</dbReference>
<keyword evidence="1" id="KW-0233">DNA recombination</keyword>
<keyword evidence="1" id="KW-0227">DNA damage</keyword>
<feature type="compositionally biased region" description="Basic and acidic residues" evidence="2">
    <location>
        <begin position="60"/>
        <end position="69"/>
    </location>
</feature>
<dbReference type="GO" id="GO:0006281">
    <property type="term" value="P:DNA repair"/>
    <property type="evidence" value="ECO:0007669"/>
    <property type="project" value="UniProtKB-KW"/>
</dbReference>
<evidence type="ECO:0000256" key="2">
    <source>
        <dbReference type="SAM" id="MobiDB-lite"/>
    </source>
</evidence>
<dbReference type="Proteomes" id="UP000663828">
    <property type="component" value="Unassembled WGS sequence"/>
</dbReference>
<protein>
    <recommendedName>
        <fullName evidence="1">ATP-dependent DNA helicase</fullName>
        <ecNumber evidence="1">5.6.2.3</ecNumber>
    </recommendedName>
</protein>
<feature type="domain" description="DNA helicase Pif1-like DEAD-box helicase" evidence="3">
    <location>
        <begin position="1062"/>
        <end position="1274"/>
    </location>
</feature>
<comment type="caution">
    <text evidence="7">The sequence shown here is derived from an EMBL/GenBank/DDBJ whole genome shotgun (WGS) entry which is preliminary data.</text>
</comment>
<comment type="similarity">
    <text evidence="1">Belongs to the helicase family.</text>
</comment>
<dbReference type="InterPro" id="IPR010285">
    <property type="entry name" value="DNA_helicase_pif1-like_DEAD"/>
</dbReference>
<comment type="cofactor">
    <cofactor evidence="1">
        <name>Mg(2+)</name>
        <dbReference type="ChEBI" id="CHEBI:18420"/>
    </cofactor>
</comment>
<dbReference type="PANTHER" id="PTHR10492:SF57">
    <property type="entry name" value="ATP-DEPENDENT DNA HELICASE"/>
    <property type="match status" value="1"/>
</dbReference>
<evidence type="ECO:0000313" key="7">
    <source>
        <dbReference type="EMBL" id="CAF1508198.1"/>
    </source>
</evidence>
<dbReference type="Proteomes" id="UP000663852">
    <property type="component" value="Unassembled WGS sequence"/>
</dbReference>
<organism evidence="7 9">
    <name type="scientific">Adineta ricciae</name>
    <name type="common">Rotifer</name>
    <dbReference type="NCBI Taxonomy" id="249248"/>
    <lineage>
        <taxon>Eukaryota</taxon>
        <taxon>Metazoa</taxon>
        <taxon>Spiralia</taxon>
        <taxon>Gnathifera</taxon>
        <taxon>Rotifera</taxon>
        <taxon>Eurotatoria</taxon>
        <taxon>Bdelloidea</taxon>
        <taxon>Adinetida</taxon>
        <taxon>Adinetidae</taxon>
        <taxon>Adineta</taxon>
    </lineage>
</organism>
<dbReference type="GO" id="GO:0005524">
    <property type="term" value="F:ATP binding"/>
    <property type="evidence" value="ECO:0007669"/>
    <property type="project" value="UniProtKB-KW"/>
</dbReference>
<dbReference type="Pfam" id="PF21530">
    <property type="entry name" value="Pif1_2B_dom"/>
    <property type="match status" value="1"/>
</dbReference>
<reference evidence="7" key="1">
    <citation type="submission" date="2021-02" db="EMBL/GenBank/DDBJ databases">
        <authorList>
            <person name="Nowell W R."/>
        </authorList>
    </citation>
    <scope>NUCLEOTIDE SEQUENCE</scope>
</reference>
<keyword evidence="8" id="KW-1185">Reference proteome</keyword>
<proteinExistence type="inferred from homology"/>
<feature type="domain" description="DNA helicase Pif1-like 2B" evidence="5">
    <location>
        <begin position="1364"/>
        <end position="1407"/>
    </location>
</feature>
<dbReference type="EMBL" id="CAJNOJ010000676">
    <property type="protein sequence ID" value="CAF1508198.1"/>
    <property type="molecule type" value="Genomic_DNA"/>
</dbReference>
<sequence length="1517" mass="172131">MAAARAAESPEQGQTRRADDRTRHATARAVESPEQGQTRRTDDRTRHATARAAESPEQGQTRRTDDRTRHATARAAESPEQGQTRRVDDRTRHATARAAESPQQRRTRSEDQRRRQAVSRANQWTFIEREAFHYDPAKNYDNHPQLCIGRMTDVCPYCEALKWPGETRGMCCSGGKVKLPQLRPPPEPLESLMSGSTAESNHFLDNIRKYNSCFQMTSFGMSKEVVDSGFMPTFRVQGQVYHRVGSLLPPSDDEPKFLQIYFMGDDRREVQQRCKNLPGVRQDIVEKLQKMVHEHNIYIDLFKTALQRMPSDQYKVVIRADKKPAGEHARRFNEPVVNEVAVVIAGNEFDRRDIVLEKQNGQLQRVSETHRSYDALQYPLIFWEGEDGYHFCIAQTNPTTGIAVDRKKVSAMDFYAFRLMVRTGSINHILRCRQLFHQFVVDMYAKIESERLAFLRHNQKTLRVDEYIHLRDAIANDGSASNIGQLVILPSTFTGSPRHMHEYTQDAMTYVRNYGRPDLFVTFTCNPKWQEIQEELLEGQVPSNRHDLLARVFRQKLIKLINIVTKSNAFGPTRCWMYSIEWQKRGLPHAHILIWLKEKIKADQIDSVISAEIPDRQRDPYLYETITKTMIHGPCGAINPKSPCMENGKCTKRYPRQLLRETETGDDGYPLYRRRNSEDGGFKAKVSMKIGNSVREIEIDNKWIVPYCPLLSRIFQAHINVEYCNSVKSIKYICKYVNKGSDQAVFGLEKDGTAIDEIKHFQLGRYISSNEAVWRILDFPIHERYPTVVHLAVHLENGQRVYFTEDNVYDRVNEPPRTTLTAFFLLCQKDDFAKTLLYCDVPKYYTWDASGKMFKRRVQGAVVTGHPNIRESDALGRVYTVHPNNFECFFVRLLLHTVRGPTSFEALRTMNGRICATFREACQLHGLLQDDQQWDATMSEAAAAQSPAKLRNLFALILTTCGPANPRQLWESYKESLTEDILREARRQNPGMNLDYTPDMFNQALIILEDKVLEMGGKQLEKLEIPAPQRNLDNRLSSAILRETSYNARELDAYIRANEPLLVPDQRAAYNAILAQVEQQTGGILFLDAPGGTGKTFVINLLLAKIRHQSKIAIAVASSGIAATLLHGGRTAHSTLKLPFKFLDNETHLCSILKGTGEAKVLQQCELIVWDECTMAHRYALEALNHTLQDLRGNGKNMGGLVVLLAGDFRQTLPVIPKGTMADELKACLKSSYLWRYVTSLKLSTNMRVHLQGDVSAGHFAEQLLTIGNGKIPADPVSGLITIPDSFCNIVESVEILKNQVFPNIQSHFKDHKWLCERAILAPKNLNVNAINLQIQQQLPGETVSYKSIDTVEDADMAVQYPTEFLNSLEPSGMPTHNLLLKIGSPIMLLRNLDAPRLCNGTRLSVKMLMPHVIEATIMTGCAKGEDVFIPRIPLLPSGDIPFQFIRLQFPVRLAFAMSINKSQGQSLKVAGINLETSCFSHGQLYVACSRVGTGKNLYIFAPDGKTKNVVYQTALQ</sequence>
<keyword evidence="1" id="KW-0347">Helicase</keyword>
<dbReference type="PANTHER" id="PTHR10492">
    <property type="match status" value="1"/>
</dbReference>
<comment type="catalytic activity">
    <reaction evidence="1">
        <text>ATP + H2O = ADP + phosphate + H(+)</text>
        <dbReference type="Rhea" id="RHEA:13065"/>
        <dbReference type="ChEBI" id="CHEBI:15377"/>
        <dbReference type="ChEBI" id="CHEBI:15378"/>
        <dbReference type="ChEBI" id="CHEBI:30616"/>
        <dbReference type="ChEBI" id="CHEBI:43474"/>
        <dbReference type="ChEBI" id="CHEBI:456216"/>
        <dbReference type="EC" id="5.6.2.3"/>
    </reaction>
</comment>
<evidence type="ECO:0000313" key="9">
    <source>
        <dbReference type="Proteomes" id="UP000663852"/>
    </source>
</evidence>
<feature type="domain" description="Helitron helicase-like" evidence="4">
    <location>
        <begin position="414"/>
        <end position="594"/>
    </location>
</feature>
<dbReference type="GO" id="GO:0016787">
    <property type="term" value="F:hydrolase activity"/>
    <property type="evidence" value="ECO:0007669"/>
    <property type="project" value="UniProtKB-KW"/>
</dbReference>
<dbReference type="GO" id="GO:0006310">
    <property type="term" value="P:DNA recombination"/>
    <property type="evidence" value="ECO:0007669"/>
    <property type="project" value="UniProtKB-KW"/>
</dbReference>
<feature type="compositionally biased region" description="Basic and acidic residues" evidence="2">
    <location>
        <begin position="37"/>
        <end position="46"/>
    </location>
</feature>
<evidence type="ECO:0000256" key="1">
    <source>
        <dbReference type="RuleBase" id="RU363044"/>
    </source>
</evidence>
<dbReference type="InterPro" id="IPR049163">
    <property type="entry name" value="Pif1-like_2B_dom"/>
</dbReference>
<dbReference type="SUPFAM" id="SSF52540">
    <property type="entry name" value="P-loop containing nucleoside triphosphate hydrolases"/>
    <property type="match status" value="2"/>
</dbReference>
<dbReference type="GO" id="GO:0000723">
    <property type="term" value="P:telomere maintenance"/>
    <property type="evidence" value="ECO:0007669"/>
    <property type="project" value="InterPro"/>
</dbReference>
<dbReference type="Pfam" id="PF14214">
    <property type="entry name" value="Helitron_like_N"/>
    <property type="match status" value="1"/>
</dbReference>
<gene>
    <name evidence="7" type="ORF">EDS130_LOCUS43070</name>
    <name evidence="6" type="ORF">XAT740_LOCUS8781</name>
</gene>
<dbReference type="EC" id="5.6.2.3" evidence="1"/>
<keyword evidence="1" id="KW-0547">Nucleotide-binding</keyword>
<feature type="compositionally biased region" description="Basic and acidic residues" evidence="2">
    <location>
        <begin position="14"/>
        <end position="23"/>
    </location>
</feature>
<keyword evidence="1" id="KW-0067">ATP-binding</keyword>
<keyword evidence="1" id="KW-0234">DNA repair</keyword>
<dbReference type="Gene3D" id="3.40.50.300">
    <property type="entry name" value="P-loop containing nucleotide triphosphate hydrolases"/>
    <property type="match status" value="1"/>
</dbReference>
<evidence type="ECO:0000259" key="4">
    <source>
        <dbReference type="Pfam" id="PF14214"/>
    </source>
</evidence>
<evidence type="ECO:0000259" key="5">
    <source>
        <dbReference type="Pfam" id="PF21530"/>
    </source>
</evidence>
<accession>A0A815TLT8</accession>
<dbReference type="GO" id="GO:0043139">
    <property type="term" value="F:5'-3' DNA helicase activity"/>
    <property type="evidence" value="ECO:0007669"/>
    <property type="project" value="UniProtKB-EC"/>
</dbReference>
<evidence type="ECO:0000259" key="3">
    <source>
        <dbReference type="Pfam" id="PF05970"/>
    </source>
</evidence>
<keyword evidence="1" id="KW-0378">Hydrolase</keyword>
<dbReference type="Pfam" id="PF05970">
    <property type="entry name" value="PIF1"/>
    <property type="match status" value="1"/>
</dbReference>
<dbReference type="OrthoDB" id="6433000at2759"/>
<name>A0A815TLT8_ADIRI</name>
<evidence type="ECO:0000313" key="6">
    <source>
        <dbReference type="EMBL" id="CAF0915964.1"/>
    </source>
</evidence>
<dbReference type="EMBL" id="CAJNOR010000442">
    <property type="protein sequence ID" value="CAF0915964.1"/>
    <property type="molecule type" value="Genomic_DNA"/>
</dbReference>
<feature type="region of interest" description="Disordered" evidence="2">
    <location>
        <begin position="1"/>
        <end position="119"/>
    </location>
</feature>
<dbReference type="InterPro" id="IPR027417">
    <property type="entry name" value="P-loop_NTPase"/>
</dbReference>